<organism evidence="1 2">
    <name type="scientific">Sphagnum jensenii</name>
    <dbReference type="NCBI Taxonomy" id="128206"/>
    <lineage>
        <taxon>Eukaryota</taxon>
        <taxon>Viridiplantae</taxon>
        <taxon>Streptophyta</taxon>
        <taxon>Embryophyta</taxon>
        <taxon>Bryophyta</taxon>
        <taxon>Sphagnophytina</taxon>
        <taxon>Sphagnopsida</taxon>
        <taxon>Sphagnales</taxon>
        <taxon>Sphagnaceae</taxon>
        <taxon>Sphagnum</taxon>
    </lineage>
</organism>
<gene>
    <name evidence="1" type="ORF">CSSPJE1EN1_LOCUS18119</name>
</gene>
<evidence type="ECO:0000313" key="2">
    <source>
        <dbReference type="Proteomes" id="UP001497444"/>
    </source>
</evidence>
<name>A0ABP0X2H8_9BRYO</name>
<accession>A0ABP0X2H8</accession>
<proteinExistence type="predicted"/>
<dbReference type="Proteomes" id="UP001497444">
    <property type="component" value="Chromosome 5"/>
</dbReference>
<protein>
    <submittedName>
        <fullName evidence="1">Uncharacterized protein</fullName>
    </submittedName>
</protein>
<reference evidence="1" key="1">
    <citation type="submission" date="2024-02" db="EMBL/GenBank/DDBJ databases">
        <authorList>
            <consortium name="ELIXIR-Norway"/>
            <consortium name="Elixir Norway"/>
        </authorList>
    </citation>
    <scope>NUCLEOTIDE SEQUENCE</scope>
</reference>
<dbReference type="EMBL" id="OZ020100">
    <property type="protein sequence ID" value="CAK9272641.1"/>
    <property type="molecule type" value="Genomic_DNA"/>
</dbReference>
<keyword evidence="2" id="KW-1185">Reference proteome</keyword>
<evidence type="ECO:0000313" key="1">
    <source>
        <dbReference type="EMBL" id="CAK9272641.1"/>
    </source>
</evidence>
<sequence length="201" mass="21815">MPVGAVGLQPRQAEAEAARNYLGYFTIVLHEDAPAACRRPSSASILSLPPQYHSGMLDHVIASSISHFVRVRGPPPVRMRTWRQANAVETIKSTFMLLWCRSMFLAQRRLLLKKIGCPFPLPPSASPLGAGLPTSRAETLLGYDAGGLPNARSCRVPAVESCKKLEVIFCVGEKSLWNTAVRNAAWPEPSSGSCDSPYKGV</sequence>